<protein>
    <recommendedName>
        <fullName evidence="1">SURF1-like protein</fullName>
    </recommendedName>
</protein>
<reference evidence="2" key="1">
    <citation type="submission" date="2022-09" db="EMBL/GenBank/DDBJ databases">
        <title>The genome sequence of Tsuneonella sp. YG55.</title>
        <authorList>
            <person name="Liu Y."/>
        </authorList>
    </citation>
    <scope>NUCLEOTIDE SEQUENCE</scope>
    <source>
        <strain evidence="2">YG55</strain>
    </source>
</reference>
<evidence type="ECO:0000313" key="2">
    <source>
        <dbReference type="EMBL" id="MCT2558526.1"/>
    </source>
</evidence>
<comment type="caution">
    <text evidence="2">The sequence shown here is derived from an EMBL/GenBank/DDBJ whole genome shotgun (WGS) entry which is preliminary data.</text>
</comment>
<comment type="similarity">
    <text evidence="1">Belongs to the SURF1 family.</text>
</comment>
<dbReference type="RefSeq" id="WP_259961356.1">
    <property type="nucleotide sequence ID" value="NZ_JAOAMV010000002.1"/>
</dbReference>
<dbReference type="AlphaFoldDB" id="A0A9X3A7L2"/>
<keyword evidence="3" id="KW-1185">Reference proteome</keyword>
<comment type="subcellular location">
    <subcellularLocation>
        <location evidence="1">Cell membrane</location>
        <topology evidence="1">Multi-pass membrane protein</topology>
    </subcellularLocation>
</comment>
<proteinExistence type="inferred from homology"/>
<keyword evidence="1" id="KW-1133">Transmembrane helix</keyword>
<dbReference type="Pfam" id="PF02104">
    <property type="entry name" value="SURF1"/>
    <property type="match status" value="1"/>
</dbReference>
<organism evidence="2 3">
    <name type="scientific">Tsuneonella litorea</name>
    <dbReference type="NCBI Taxonomy" id="2976475"/>
    <lineage>
        <taxon>Bacteria</taxon>
        <taxon>Pseudomonadati</taxon>
        <taxon>Pseudomonadota</taxon>
        <taxon>Alphaproteobacteria</taxon>
        <taxon>Sphingomonadales</taxon>
        <taxon>Erythrobacteraceae</taxon>
        <taxon>Tsuneonella</taxon>
    </lineage>
</organism>
<keyword evidence="1" id="KW-0812">Transmembrane</keyword>
<accession>A0A9X3A7L2</accession>
<dbReference type="InterPro" id="IPR002994">
    <property type="entry name" value="Surf1/Shy1"/>
</dbReference>
<sequence>MTRRVPVLATLIVALAVLAMIALGLWQLARLDEKEAQLARYQRAQAMSAEAAWPTRAEDIDGALYRRSRVDCARVLSIDTLAGHAASGETGWAHIARCALPGGGTAAVAIGWAREPVRPQWEGGRVDGIVGPYRNGAKLVAVPARAGLAQLALPDPRDVPNNHLSYAVQWFLFALTALVIYVLALRKRWRSSAA</sequence>
<evidence type="ECO:0000256" key="1">
    <source>
        <dbReference type="RuleBase" id="RU363076"/>
    </source>
</evidence>
<dbReference type="EMBL" id="JAOAMV010000002">
    <property type="protein sequence ID" value="MCT2558526.1"/>
    <property type="molecule type" value="Genomic_DNA"/>
</dbReference>
<dbReference type="Proteomes" id="UP001142648">
    <property type="component" value="Unassembled WGS sequence"/>
</dbReference>
<evidence type="ECO:0000313" key="3">
    <source>
        <dbReference type="Proteomes" id="UP001142648"/>
    </source>
</evidence>
<gene>
    <name evidence="2" type="ORF">N0B51_05985</name>
</gene>
<comment type="caution">
    <text evidence="1">Lacks conserved residue(s) required for the propagation of feature annotation.</text>
</comment>
<keyword evidence="1" id="KW-0472">Membrane</keyword>
<keyword evidence="1" id="KW-1003">Cell membrane</keyword>
<feature type="transmembrane region" description="Helical" evidence="1">
    <location>
        <begin position="166"/>
        <end position="185"/>
    </location>
</feature>
<name>A0A9X3A7L2_9SPHN</name>
<dbReference type="GO" id="GO:0005886">
    <property type="term" value="C:plasma membrane"/>
    <property type="evidence" value="ECO:0007669"/>
    <property type="project" value="UniProtKB-SubCell"/>
</dbReference>